<feature type="transmembrane region" description="Helical" evidence="7">
    <location>
        <begin position="294"/>
        <end position="314"/>
    </location>
</feature>
<evidence type="ECO:0000313" key="10">
    <source>
        <dbReference type="Proteomes" id="UP000070529"/>
    </source>
</evidence>
<reference evidence="9 10" key="1">
    <citation type="submission" date="2015-11" db="EMBL/GenBank/DDBJ databases">
        <title>Genomic Taxonomy of the Vibrionaceae.</title>
        <authorList>
            <person name="Gomez-Gil B."/>
            <person name="Enciso-Ibarra J."/>
        </authorList>
    </citation>
    <scope>NUCLEOTIDE SEQUENCE [LARGE SCALE GENOMIC DNA]</scope>
    <source>
        <strain evidence="9 10">CAIM 912</strain>
    </source>
</reference>
<dbReference type="AlphaFoldDB" id="A0A135I8V7"/>
<dbReference type="Gene3D" id="1.20.1250.20">
    <property type="entry name" value="MFS general substrate transporter like domains"/>
    <property type="match status" value="2"/>
</dbReference>
<dbReference type="PROSITE" id="PS50850">
    <property type="entry name" value="MFS"/>
    <property type="match status" value="1"/>
</dbReference>
<feature type="transmembrane region" description="Helical" evidence="7">
    <location>
        <begin position="162"/>
        <end position="184"/>
    </location>
</feature>
<proteinExistence type="inferred from homology"/>
<evidence type="ECO:0000256" key="2">
    <source>
        <dbReference type="ARBA" id="ARBA00010992"/>
    </source>
</evidence>
<keyword evidence="3" id="KW-0813">Transport</keyword>
<keyword evidence="5 7" id="KW-1133">Transmembrane helix</keyword>
<evidence type="ECO:0000313" key="9">
    <source>
        <dbReference type="EMBL" id="KXF81881.1"/>
    </source>
</evidence>
<keyword evidence="6 7" id="KW-0472">Membrane</keyword>
<feature type="transmembrane region" description="Helical" evidence="7">
    <location>
        <begin position="105"/>
        <end position="122"/>
    </location>
</feature>
<dbReference type="EMBL" id="LNTY01000033">
    <property type="protein sequence ID" value="KXF81881.1"/>
    <property type="molecule type" value="Genomic_DNA"/>
</dbReference>
<dbReference type="SUPFAM" id="SSF103473">
    <property type="entry name" value="MFS general substrate transporter"/>
    <property type="match status" value="1"/>
</dbReference>
<dbReference type="Proteomes" id="UP000070529">
    <property type="component" value="Unassembled WGS sequence"/>
</dbReference>
<dbReference type="GO" id="GO:0016020">
    <property type="term" value="C:membrane"/>
    <property type="evidence" value="ECO:0007669"/>
    <property type="project" value="UniProtKB-SubCell"/>
</dbReference>
<comment type="caution">
    <text evidence="9">The sequence shown here is derived from an EMBL/GenBank/DDBJ whole genome shotgun (WGS) entry which is preliminary data.</text>
</comment>
<protein>
    <submittedName>
        <fullName evidence="9">MFS transporter</fullName>
    </submittedName>
</protein>
<dbReference type="InterPro" id="IPR020846">
    <property type="entry name" value="MFS_dom"/>
</dbReference>
<dbReference type="Pfam" id="PF00083">
    <property type="entry name" value="Sugar_tr"/>
    <property type="match status" value="1"/>
</dbReference>
<dbReference type="PANTHER" id="PTHR23511:SF34">
    <property type="entry name" value="SYNAPTIC VESICLE GLYCOPROTEIN 2"/>
    <property type="match status" value="1"/>
</dbReference>
<name>A0A135I8V7_9GAMM</name>
<feature type="transmembrane region" description="Helical" evidence="7">
    <location>
        <begin position="388"/>
        <end position="405"/>
    </location>
</feature>
<comment type="subcellular location">
    <subcellularLocation>
        <location evidence="1">Membrane</location>
        <topology evidence="1">Multi-pass membrane protein</topology>
    </subcellularLocation>
</comment>
<dbReference type="GO" id="GO:0022857">
    <property type="term" value="F:transmembrane transporter activity"/>
    <property type="evidence" value="ECO:0007669"/>
    <property type="project" value="InterPro"/>
</dbReference>
<feature type="transmembrane region" description="Helical" evidence="7">
    <location>
        <begin position="38"/>
        <end position="63"/>
    </location>
</feature>
<feature type="transmembrane region" description="Helical" evidence="7">
    <location>
        <begin position="75"/>
        <end position="93"/>
    </location>
</feature>
<comment type="similarity">
    <text evidence="2">Belongs to the major facilitator superfamily. Sugar transporter (TC 2.A.1.1) family.</text>
</comment>
<feature type="domain" description="Major facilitator superfamily (MFS) profile" evidence="8">
    <location>
        <begin position="38"/>
        <end position="480"/>
    </location>
</feature>
<evidence type="ECO:0000259" key="8">
    <source>
        <dbReference type="PROSITE" id="PS50850"/>
    </source>
</evidence>
<organism evidence="9 10">
    <name type="scientific">Enterovibrio coralii</name>
    <dbReference type="NCBI Taxonomy" id="294935"/>
    <lineage>
        <taxon>Bacteria</taxon>
        <taxon>Pseudomonadati</taxon>
        <taxon>Pseudomonadota</taxon>
        <taxon>Gammaproteobacteria</taxon>
        <taxon>Vibrionales</taxon>
        <taxon>Vibrionaceae</taxon>
        <taxon>Enterovibrio</taxon>
    </lineage>
</organism>
<feature type="transmembrane region" description="Helical" evidence="7">
    <location>
        <begin position="364"/>
        <end position="382"/>
    </location>
</feature>
<sequence>MYKLDKPRSVQKYIDEAPVWRDGTPTPRIPMTAMQWRIWLLASAGKFFEGMVVFMTGVALPLIELDFQLSPSEKGLASAATLTGILFGASLLGGLADSVGRKRMFIVEMLLFTVFLTGVVLAPSFLWLLVFLLGVGLALGCDYPTAHLMLSESIPSKNRGRLVLSAFGFQAIGALTGVLIGYGILSYSADAHAWRWMYAVVLLPSIVVLILRFFIPESPHWFIDKHRKQDAEKSLSVLLKRDPPYPPTINIKMPVMKQASTEDKSAEPAGYQLLFSKHRRATMLASIPWFLQDLSTYGIGIFTPTILVTLFGAYNTEHHTVAAVIQNDLLAAKGTAFLDLFLLVGIVVAVIFTDRLGRIKLQIVGFIGCSTGLLLAMFSLFFDGDGQLLMLFAGFILFNFMNSMGPNAQTYLIAGEVFPSKIRGKGAGFAASFAKLGAIITAFLFPIALASWGVEILLLMLIVTSMLGAWVTWKLRIETSGKDLETL</sequence>
<dbReference type="InterPro" id="IPR036259">
    <property type="entry name" value="MFS_trans_sf"/>
</dbReference>
<evidence type="ECO:0000256" key="6">
    <source>
        <dbReference type="ARBA" id="ARBA00023136"/>
    </source>
</evidence>
<dbReference type="STRING" id="294935.ATN88_20545"/>
<evidence type="ECO:0000256" key="5">
    <source>
        <dbReference type="ARBA" id="ARBA00022989"/>
    </source>
</evidence>
<gene>
    <name evidence="9" type="ORF">ATN88_20545</name>
</gene>
<keyword evidence="4 7" id="KW-0812">Transmembrane</keyword>
<feature type="transmembrane region" description="Helical" evidence="7">
    <location>
        <begin position="456"/>
        <end position="473"/>
    </location>
</feature>
<dbReference type="CDD" id="cd17316">
    <property type="entry name" value="MFS_SV2_like"/>
    <property type="match status" value="1"/>
</dbReference>
<dbReference type="PANTHER" id="PTHR23511">
    <property type="entry name" value="SYNAPTIC VESICLE GLYCOPROTEIN 2"/>
    <property type="match status" value="1"/>
</dbReference>
<evidence type="ECO:0000256" key="4">
    <source>
        <dbReference type="ARBA" id="ARBA00022692"/>
    </source>
</evidence>
<evidence type="ECO:0000256" key="7">
    <source>
        <dbReference type="SAM" id="Phobius"/>
    </source>
</evidence>
<evidence type="ECO:0000256" key="3">
    <source>
        <dbReference type="ARBA" id="ARBA00022448"/>
    </source>
</evidence>
<dbReference type="InterPro" id="IPR005828">
    <property type="entry name" value="MFS_sugar_transport-like"/>
</dbReference>
<feature type="transmembrane region" description="Helical" evidence="7">
    <location>
        <begin position="334"/>
        <end position="352"/>
    </location>
</feature>
<feature type="transmembrane region" description="Helical" evidence="7">
    <location>
        <begin position="426"/>
        <end position="450"/>
    </location>
</feature>
<accession>A0A135I8V7</accession>
<evidence type="ECO:0000256" key="1">
    <source>
        <dbReference type="ARBA" id="ARBA00004141"/>
    </source>
</evidence>
<keyword evidence="10" id="KW-1185">Reference proteome</keyword>
<feature type="transmembrane region" description="Helical" evidence="7">
    <location>
        <begin position="196"/>
        <end position="215"/>
    </location>
</feature>